<dbReference type="EMBL" id="CASHTH010002585">
    <property type="protein sequence ID" value="CAI8032135.1"/>
    <property type="molecule type" value="Genomic_DNA"/>
</dbReference>
<keyword evidence="3" id="KW-1185">Reference proteome</keyword>
<comment type="caution">
    <text evidence="2">The sequence shown here is derived from an EMBL/GenBank/DDBJ whole genome shotgun (WGS) entry which is preliminary data.</text>
</comment>
<dbReference type="Gene3D" id="3.40.960.10">
    <property type="entry name" value="VSR Endonuclease"/>
    <property type="match status" value="1"/>
</dbReference>
<proteinExistence type="predicted"/>
<dbReference type="InterPro" id="IPR047216">
    <property type="entry name" value="Endonuclease_DUF559_bact"/>
</dbReference>
<gene>
    <name evidence="2" type="ORF">GBAR_LOCUS18194</name>
</gene>
<sequence length="117" mass="13620">MPNLHERARQLRRDSTDAERALWRLVRGRRFSDYKFRRQVPLGLYIVDFVCLEQKLVVEIDGGQHSEAVGYDSARTEWLESQGFRVLRFWNNEALSNSDGMVEVILAELRRGVSPSP</sequence>
<dbReference type="PANTHER" id="PTHR38590">
    <property type="entry name" value="BLL0828 PROTEIN"/>
    <property type="match status" value="1"/>
</dbReference>
<reference evidence="2" key="1">
    <citation type="submission" date="2023-03" db="EMBL/GenBank/DDBJ databases">
        <authorList>
            <person name="Steffen K."/>
            <person name="Cardenas P."/>
        </authorList>
    </citation>
    <scope>NUCLEOTIDE SEQUENCE</scope>
</reference>
<dbReference type="AlphaFoldDB" id="A0AA35SL64"/>
<accession>A0AA35SL64</accession>
<dbReference type="PANTHER" id="PTHR38590:SF1">
    <property type="entry name" value="BLL0828 PROTEIN"/>
    <property type="match status" value="1"/>
</dbReference>
<dbReference type="SUPFAM" id="SSF52980">
    <property type="entry name" value="Restriction endonuclease-like"/>
    <property type="match status" value="1"/>
</dbReference>
<dbReference type="Proteomes" id="UP001174909">
    <property type="component" value="Unassembled WGS sequence"/>
</dbReference>
<evidence type="ECO:0000313" key="2">
    <source>
        <dbReference type="EMBL" id="CAI8032135.1"/>
    </source>
</evidence>
<organism evidence="2 3">
    <name type="scientific">Geodia barretti</name>
    <name type="common">Barrett's horny sponge</name>
    <dbReference type="NCBI Taxonomy" id="519541"/>
    <lineage>
        <taxon>Eukaryota</taxon>
        <taxon>Metazoa</taxon>
        <taxon>Porifera</taxon>
        <taxon>Demospongiae</taxon>
        <taxon>Heteroscleromorpha</taxon>
        <taxon>Tetractinellida</taxon>
        <taxon>Astrophorina</taxon>
        <taxon>Geodiidae</taxon>
        <taxon>Geodia</taxon>
    </lineage>
</organism>
<dbReference type="InterPro" id="IPR007569">
    <property type="entry name" value="DUF559"/>
</dbReference>
<evidence type="ECO:0000313" key="3">
    <source>
        <dbReference type="Proteomes" id="UP001174909"/>
    </source>
</evidence>
<dbReference type="CDD" id="cd01038">
    <property type="entry name" value="Endonuclease_DUF559"/>
    <property type="match status" value="1"/>
</dbReference>
<evidence type="ECO:0000259" key="1">
    <source>
        <dbReference type="Pfam" id="PF04480"/>
    </source>
</evidence>
<dbReference type="InterPro" id="IPR011335">
    <property type="entry name" value="Restrct_endonuc-II-like"/>
</dbReference>
<protein>
    <submittedName>
        <fullName evidence="2">Uncharacterized protein YcjD</fullName>
    </submittedName>
</protein>
<dbReference type="GO" id="GO:0006281">
    <property type="term" value="P:DNA repair"/>
    <property type="evidence" value="ECO:0007669"/>
    <property type="project" value="UniProtKB-ARBA"/>
</dbReference>
<name>A0AA35SL64_GEOBA</name>
<feature type="domain" description="DUF559" evidence="1">
    <location>
        <begin position="4"/>
        <end position="109"/>
    </location>
</feature>
<dbReference type="Pfam" id="PF04480">
    <property type="entry name" value="DUF559"/>
    <property type="match status" value="1"/>
</dbReference>